<accession>A0A1I3ERP3</accession>
<evidence type="ECO:0000313" key="2">
    <source>
        <dbReference type="Proteomes" id="UP000199287"/>
    </source>
</evidence>
<dbReference type="EMBL" id="FOQA01000005">
    <property type="protein sequence ID" value="SFI01311.1"/>
    <property type="molecule type" value="Genomic_DNA"/>
</dbReference>
<dbReference type="InterPro" id="IPR004927">
    <property type="entry name" value="MerB"/>
</dbReference>
<reference evidence="2" key="1">
    <citation type="submission" date="2016-10" db="EMBL/GenBank/DDBJ databases">
        <authorList>
            <person name="Varghese N."/>
            <person name="Submissions S."/>
        </authorList>
    </citation>
    <scope>NUCLEOTIDE SEQUENCE [LARGE SCALE GENOMIC DNA]</scope>
    <source>
        <strain evidence="2">Z-7934</strain>
    </source>
</reference>
<name>A0A1I3ERP3_9FIRM</name>
<evidence type="ECO:0000313" key="1">
    <source>
        <dbReference type="EMBL" id="SFI01311.1"/>
    </source>
</evidence>
<keyword evidence="1" id="KW-0456">Lyase</keyword>
<dbReference type="GO" id="GO:0018836">
    <property type="term" value="F:alkylmercury lyase activity"/>
    <property type="evidence" value="ECO:0007669"/>
    <property type="project" value="InterPro"/>
</dbReference>
<keyword evidence="2" id="KW-1185">Reference proteome</keyword>
<dbReference type="Gene3D" id="3.30.450.410">
    <property type="match status" value="1"/>
</dbReference>
<proteinExistence type="predicted"/>
<organism evidence="1 2">
    <name type="scientific">Tindallia magadiensis</name>
    <dbReference type="NCBI Taxonomy" id="69895"/>
    <lineage>
        <taxon>Bacteria</taxon>
        <taxon>Bacillati</taxon>
        <taxon>Bacillota</taxon>
        <taxon>Clostridia</taxon>
        <taxon>Peptostreptococcales</taxon>
        <taxon>Tindalliaceae</taxon>
        <taxon>Tindallia</taxon>
    </lineage>
</organism>
<protein>
    <submittedName>
        <fullName evidence="1">Alkylmercury lyase</fullName>
    </submittedName>
</protein>
<dbReference type="AlphaFoldDB" id="A0A1I3ERP3"/>
<gene>
    <name evidence="1" type="ORF">SAMN05192551_105122</name>
</gene>
<dbReference type="STRING" id="69895.SAMN05192551_105122"/>
<dbReference type="Proteomes" id="UP000199287">
    <property type="component" value="Unassembled WGS sequence"/>
</dbReference>
<dbReference type="Pfam" id="PF03243">
    <property type="entry name" value="MerB"/>
    <property type="match status" value="1"/>
</dbReference>
<dbReference type="NCBIfam" id="NF040728">
    <property type="entry name" value="MerB_rel_SaoL"/>
    <property type="match status" value="1"/>
</dbReference>
<sequence>MKKESEWIGDYPRQQLTLSSIHSKLLPEEQRLRMLIMNDIINHQKPVSFESLVSMKEMSPELLKKSWDGLIRKNAMVMNDQQEATFVYPVSALPTPHLVTLADKRQFSAMCGIDAIGAAFTFQQDTSISSQCSQCGEPISLEVNDKQLINVHPANAYVLHVDLNQIDDWAASC</sequence>
<dbReference type="SUPFAM" id="SSF160387">
    <property type="entry name" value="NosL/MerB-like"/>
    <property type="match status" value="1"/>
</dbReference>
<dbReference type="InterPro" id="IPR053717">
    <property type="entry name" value="MerB_lyase_sf"/>
</dbReference>